<comment type="similarity">
    <text evidence="2 15">Belongs to the glycosyl hydrolase 28 family.</text>
</comment>
<dbReference type="SUPFAM" id="SSF51126">
    <property type="entry name" value="Pectin lyase-like"/>
    <property type="match status" value="1"/>
</dbReference>
<dbReference type="SMART" id="SM00710">
    <property type="entry name" value="PbH1"/>
    <property type="match status" value="4"/>
</dbReference>
<dbReference type="OrthoDB" id="1546079at2759"/>
<feature type="signal peptide" evidence="16">
    <location>
        <begin position="1"/>
        <end position="26"/>
    </location>
</feature>
<comment type="catalytic activity">
    <reaction evidence="12">
        <text>(1,4-alpha-D-galacturonosyl)n+m + H2O = (1,4-alpha-D-galacturonosyl)n + (1,4-alpha-D-galacturonosyl)m.</text>
        <dbReference type="EC" id="3.2.1.15"/>
    </reaction>
</comment>
<evidence type="ECO:0000256" key="12">
    <source>
        <dbReference type="ARBA" id="ARBA00034074"/>
    </source>
</evidence>
<dbReference type="InterPro" id="IPR050434">
    <property type="entry name" value="Glycosyl_hydrlase_28"/>
</dbReference>
<dbReference type="InterPro" id="IPR012334">
    <property type="entry name" value="Pectin_lyas_fold"/>
</dbReference>
<proteinExistence type="inferred from homology"/>
<sequence>MVNSRNIASLILGFGSLLGSTHPTDGTTSYTKRTKLSYNTAYQFSAVHAAVPASCIADSYDSYKAIVARCPTSVLKDIKVPVGGQIVLSGLKTQTVAFAGKTEFAASPNGRAPTFPLILFSSSTDTRIVGLNGSVIHGHGEDYWDQGGGNKGCLKPKTWRVDGVVDSVIDGITILNPPVHCFAISNSKHVTLKRIKIDASLADKPCAQIPRTIKRVEVGGPAGRSCGHNSDGFGISESSHIKIIKSVVYNQDDCMALNSGSDITFGDNVCSGGHGIGIGSVKSNKIVTGAKIVNCTIRKSENGVRIKTYDDAVSASVSDISFKNITLESIGKFGIVIQQDYRNEGPTGKAGNTVPIKGVKLEDIKGTVTGANGQAIYVNCGKGTCTDWKWQGIDITGGTIKKGGPSGCIAPPSDILSFCKSAKRTKVNKT</sequence>
<keyword evidence="7 15" id="KW-0378">Hydrolase</keyword>
<protein>
    <recommendedName>
        <fullName evidence="3">endo-polygalacturonase</fullName>
        <ecNumber evidence="3">3.2.1.15</ecNumber>
    </recommendedName>
</protein>
<feature type="chain" id="PRO_5021506334" description="endo-polygalacturonase" evidence="16">
    <location>
        <begin position="27"/>
        <end position="430"/>
    </location>
</feature>
<evidence type="ECO:0000256" key="16">
    <source>
        <dbReference type="SAM" id="SignalP"/>
    </source>
</evidence>
<dbReference type="PROSITE" id="PS00502">
    <property type="entry name" value="POLYGALACTURONASE"/>
    <property type="match status" value="1"/>
</dbReference>
<dbReference type="PANTHER" id="PTHR31884:SF9">
    <property type="entry name" value="ENDOPOLYGALACTURONASE D-RELATED"/>
    <property type="match status" value="1"/>
</dbReference>
<dbReference type="STRING" id="86259.A0A4Z1NW17"/>
<evidence type="ECO:0000256" key="13">
    <source>
        <dbReference type="ARBA" id="ARBA00037707"/>
    </source>
</evidence>
<dbReference type="Proteomes" id="UP000298493">
    <property type="component" value="Unassembled WGS sequence"/>
</dbReference>
<dbReference type="AlphaFoldDB" id="A0A4Z1NW17"/>
<evidence type="ECO:0000256" key="6">
    <source>
        <dbReference type="ARBA" id="ARBA00022737"/>
    </source>
</evidence>
<comment type="function">
    <text evidence="13">Involved in maceration and soft-rotting of plant tissue. Hydrolyzes the 1,4-alpha glycosidic bonds of de-esterified pectate in the smooth region of the plant cell wall.</text>
</comment>
<accession>A0A4Z1NW17</accession>
<keyword evidence="5 16" id="KW-0732">Signal</keyword>
<comment type="subcellular location">
    <subcellularLocation>
        <location evidence="1">Secreted</location>
    </subcellularLocation>
</comment>
<evidence type="ECO:0000256" key="4">
    <source>
        <dbReference type="ARBA" id="ARBA00022525"/>
    </source>
</evidence>
<dbReference type="GO" id="GO:0005576">
    <property type="term" value="C:extracellular region"/>
    <property type="evidence" value="ECO:0007669"/>
    <property type="project" value="UniProtKB-SubCell"/>
</dbReference>
<name>A0A4Z1NW17_9PEZI</name>
<keyword evidence="18" id="KW-1185">Reference proteome</keyword>
<keyword evidence="8" id="KW-1015">Disulfide bond</keyword>
<feature type="active site" evidence="14">
    <location>
        <position position="274"/>
    </location>
</feature>
<dbReference type="InterPro" id="IPR011050">
    <property type="entry name" value="Pectin_lyase_fold/virulence"/>
</dbReference>
<keyword evidence="4" id="KW-0964">Secreted</keyword>
<evidence type="ECO:0000256" key="3">
    <source>
        <dbReference type="ARBA" id="ARBA00012736"/>
    </source>
</evidence>
<evidence type="ECO:0000256" key="8">
    <source>
        <dbReference type="ARBA" id="ARBA00023157"/>
    </source>
</evidence>
<dbReference type="GO" id="GO:0004650">
    <property type="term" value="F:polygalacturonase activity"/>
    <property type="evidence" value="ECO:0007669"/>
    <property type="project" value="UniProtKB-EC"/>
</dbReference>
<evidence type="ECO:0000256" key="7">
    <source>
        <dbReference type="ARBA" id="ARBA00022801"/>
    </source>
</evidence>
<evidence type="ECO:0000256" key="15">
    <source>
        <dbReference type="RuleBase" id="RU361169"/>
    </source>
</evidence>
<evidence type="ECO:0000256" key="5">
    <source>
        <dbReference type="ARBA" id="ARBA00022729"/>
    </source>
</evidence>
<keyword evidence="10 15" id="KW-0326">Glycosidase</keyword>
<evidence type="ECO:0000256" key="11">
    <source>
        <dbReference type="ARBA" id="ARBA00023316"/>
    </source>
</evidence>
<evidence type="ECO:0000256" key="14">
    <source>
        <dbReference type="PROSITE-ProRule" id="PRU10052"/>
    </source>
</evidence>
<evidence type="ECO:0000256" key="1">
    <source>
        <dbReference type="ARBA" id="ARBA00004613"/>
    </source>
</evidence>
<dbReference type="Pfam" id="PF00295">
    <property type="entry name" value="Glyco_hydro_28"/>
    <property type="match status" value="1"/>
</dbReference>
<evidence type="ECO:0000313" key="18">
    <source>
        <dbReference type="Proteomes" id="UP000298493"/>
    </source>
</evidence>
<dbReference type="InterPro" id="IPR006626">
    <property type="entry name" value="PbH1"/>
</dbReference>
<dbReference type="PANTHER" id="PTHR31884">
    <property type="entry name" value="POLYGALACTURONASE"/>
    <property type="match status" value="1"/>
</dbReference>
<evidence type="ECO:0000256" key="9">
    <source>
        <dbReference type="ARBA" id="ARBA00023180"/>
    </source>
</evidence>
<evidence type="ECO:0000256" key="10">
    <source>
        <dbReference type="ARBA" id="ARBA00023295"/>
    </source>
</evidence>
<dbReference type="InterPro" id="IPR000743">
    <property type="entry name" value="Glyco_hydro_28"/>
</dbReference>
<dbReference type="EMBL" id="SNSC02000013">
    <property type="protein sequence ID" value="TID19134.1"/>
    <property type="molecule type" value="Genomic_DNA"/>
</dbReference>
<evidence type="ECO:0000313" key="17">
    <source>
        <dbReference type="EMBL" id="TID19134.1"/>
    </source>
</evidence>
<keyword evidence="6" id="KW-0677">Repeat</keyword>
<organism evidence="17 18">
    <name type="scientific">Venturia nashicola</name>
    <dbReference type="NCBI Taxonomy" id="86259"/>
    <lineage>
        <taxon>Eukaryota</taxon>
        <taxon>Fungi</taxon>
        <taxon>Dikarya</taxon>
        <taxon>Ascomycota</taxon>
        <taxon>Pezizomycotina</taxon>
        <taxon>Dothideomycetes</taxon>
        <taxon>Pleosporomycetidae</taxon>
        <taxon>Venturiales</taxon>
        <taxon>Venturiaceae</taxon>
        <taxon>Venturia</taxon>
    </lineage>
</organism>
<keyword evidence="11" id="KW-0961">Cell wall biogenesis/degradation</keyword>
<evidence type="ECO:0000256" key="2">
    <source>
        <dbReference type="ARBA" id="ARBA00008834"/>
    </source>
</evidence>
<reference evidence="17 18" key="1">
    <citation type="submission" date="2019-04" db="EMBL/GenBank/DDBJ databases">
        <title>High contiguity whole genome sequence and gene annotation resource for two Venturia nashicola isolates.</title>
        <authorList>
            <person name="Prokchorchik M."/>
            <person name="Won K."/>
            <person name="Lee Y."/>
            <person name="Choi E.D."/>
            <person name="Segonzac C."/>
            <person name="Sohn K.H."/>
        </authorList>
    </citation>
    <scope>NUCLEOTIDE SEQUENCE [LARGE SCALE GENOMIC DNA]</scope>
    <source>
        <strain evidence="17 18">PRI2</strain>
    </source>
</reference>
<dbReference type="GO" id="GO:0071555">
    <property type="term" value="P:cell wall organization"/>
    <property type="evidence" value="ECO:0007669"/>
    <property type="project" value="UniProtKB-KW"/>
</dbReference>
<dbReference type="EC" id="3.2.1.15" evidence="3"/>
<gene>
    <name evidence="17" type="ORF">E6O75_ATG06255</name>
</gene>
<comment type="caution">
    <text evidence="17">The sequence shown here is derived from an EMBL/GenBank/DDBJ whole genome shotgun (WGS) entry which is preliminary data.</text>
</comment>
<dbReference type="GO" id="GO:0045490">
    <property type="term" value="P:pectin catabolic process"/>
    <property type="evidence" value="ECO:0007669"/>
    <property type="project" value="UniProtKB-ARBA"/>
</dbReference>
<keyword evidence="9" id="KW-0325">Glycoprotein</keyword>
<dbReference type="Gene3D" id="2.160.20.10">
    <property type="entry name" value="Single-stranded right-handed beta-helix, Pectin lyase-like"/>
    <property type="match status" value="1"/>
</dbReference>